<gene>
    <name evidence="2" type="ORF">M440DRAFT_1392078</name>
</gene>
<reference evidence="2 3" key="1">
    <citation type="submission" date="2016-07" db="EMBL/GenBank/DDBJ databases">
        <title>Multiple horizontal gene transfer events from other fungi enriched the ability of initially mycotrophic Trichoderma (Ascomycota) to feed on dead plant biomass.</title>
        <authorList>
            <consortium name="DOE Joint Genome Institute"/>
            <person name="Aerts A."/>
            <person name="Atanasova L."/>
            <person name="Chenthamara K."/>
            <person name="Zhang J."/>
            <person name="Grujic M."/>
            <person name="Henrissat B."/>
            <person name="Kuo A."/>
            <person name="Salamov A."/>
            <person name="Lipzen A."/>
            <person name="Labutti K."/>
            <person name="Barry K."/>
            <person name="Miao Y."/>
            <person name="Rahimi M.J."/>
            <person name="Shen Q."/>
            <person name="Grigoriev I.V."/>
            <person name="Kubicek C.P."/>
            <person name="Druzhinina I.S."/>
        </authorList>
    </citation>
    <scope>NUCLEOTIDE SEQUENCE [LARGE SCALE GENOMIC DNA]</scope>
    <source>
        <strain evidence="2 3">ATCC 18648</strain>
    </source>
</reference>
<name>A0A2T4C1T1_TRILO</name>
<proteinExistence type="predicted"/>
<dbReference type="EMBL" id="KZ679133">
    <property type="protein sequence ID" value="PTB75510.1"/>
    <property type="molecule type" value="Genomic_DNA"/>
</dbReference>
<evidence type="ECO:0000313" key="2">
    <source>
        <dbReference type="EMBL" id="PTB75510.1"/>
    </source>
</evidence>
<feature type="compositionally biased region" description="Basic and acidic residues" evidence="1">
    <location>
        <begin position="9"/>
        <end position="31"/>
    </location>
</feature>
<organism evidence="2 3">
    <name type="scientific">Trichoderma longibrachiatum ATCC 18648</name>
    <dbReference type="NCBI Taxonomy" id="983965"/>
    <lineage>
        <taxon>Eukaryota</taxon>
        <taxon>Fungi</taxon>
        <taxon>Dikarya</taxon>
        <taxon>Ascomycota</taxon>
        <taxon>Pezizomycotina</taxon>
        <taxon>Sordariomycetes</taxon>
        <taxon>Hypocreomycetidae</taxon>
        <taxon>Hypocreales</taxon>
        <taxon>Hypocreaceae</taxon>
        <taxon>Trichoderma</taxon>
    </lineage>
</organism>
<feature type="region of interest" description="Disordered" evidence="1">
    <location>
        <begin position="1"/>
        <end position="34"/>
    </location>
</feature>
<dbReference type="Proteomes" id="UP000240760">
    <property type="component" value="Unassembled WGS sequence"/>
</dbReference>
<sequence length="162" mass="18545">MEYISESMEELRVRTDMEQPRQTEDGRDGAQGKRTGYSFVEVRGGSRPSWRHLRAFYEDAIVAFLRITYFIIRVPIVQVPWADIDVTWIEGRQRNLSISSHLPSSSLDLGLRQPRTYIFSPSAAVRTEAATVRYLIIVFQTPSYIFGLPRATRMTGQAGYGH</sequence>
<evidence type="ECO:0000313" key="3">
    <source>
        <dbReference type="Proteomes" id="UP000240760"/>
    </source>
</evidence>
<keyword evidence="3" id="KW-1185">Reference proteome</keyword>
<protein>
    <submittedName>
        <fullName evidence="2">Uncharacterized protein</fullName>
    </submittedName>
</protein>
<accession>A0A2T4C1T1</accession>
<dbReference type="AlphaFoldDB" id="A0A2T4C1T1"/>
<evidence type="ECO:0000256" key="1">
    <source>
        <dbReference type="SAM" id="MobiDB-lite"/>
    </source>
</evidence>